<dbReference type="Pfam" id="PF07730">
    <property type="entry name" value="HisKA_3"/>
    <property type="match status" value="1"/>
</dbReference>
<feature type="region of interest" description="Disordered" evidence="1">
    <location>
        <begin position="49"/>
        <end position="73"/>
    </location>
</feature>
<feature type="compositionally biased region" description="Low complexity" evidence="1">
    <location>
        <begin position="60"/>
        <end position="73"/>
    </location>
</feature>
<gene>
    <name evidence="3" type="ORF">KGQ19_07685</name>
</gene>
<dbReference type="Proteomes" id="UP000730482">
    <property type="component" value="Unassembled WGS sequence"/>
</dbReference>
<reference evidence="3 4" key="1">
    <citation type="submission" date="2020-02" db="EMBL/GenBank/DDBJ databases">
        <title>Acidophilic actinobacteria isolated from forest soil.</title>
        <authorList>
            <person name="Golinska P."/>
        </authorList>
    </citation>
    <scope>NUCLEOTIDE SEQUENCE [LARGE SCALE GENOMIC DNA]</scope>
    <source>
        <strain evidence="3 4">NL8</strain>
    </source>
</reference>
<evidence type="ECO:0000313" key="3">
    <source>
        <dbReference type="EMBL" id="MBS2546746.1"/>
    </source>
</evidence>
<accession>A0ABS5KL35</accession>
<dbReference type="InterPro" id="IPR011712">
    <property type="entry name" value="Sig_transdc_His_kin_sub3_dim/P"/>
</dbReference>
<comment type="caution">
    <text evidence="3">The sequence shown here is derived from an EMBL/GenBank/DDBJ whole genome shotgun (WGS) entry which is preliminary data.</text>
</comment>
<evidence type="ECO:0000256" key="1">
    <source>
        <dbReference type="SAM" id="MobiDB-lite"/>
    </source>
</evidence>
<sequence>MAGRAHEERDRVARDMHDVLGHTASVITLTSGLARRMLEAGSLLATVHHHGLDPRPPMPTTFVTTTVPGRESS</sequence>
<dbReference type="Gene3D" id="1.20.5.1930">
    <property type="match status" value="1"/>
</dbReference>
<protein>
    <submittedName>
        <fullName evidence="3">Histidine kinase dimerization/phosphoacceptor domain-containing protein</fullName>
    </submittedName>
</protein>
<organism evidence="3 4">
    <name type="scientific">Catenulispora pinistramenti</name>
    <dbReference type="NCBI Taxonomy" id="2705254"/>
    <lineage>
        <taxon>Bacteria</taxon>
        <taxon>Bacillati</taxon>
        <taxon>Actinomycetota</taxon>
        <taxon>Actinomycetes</taxon>
        <taxon>Catenulisporales</taxon>
        <taxon>Catenulisporaceae</taxon>
        <taxon>Catenulispora</taxon>
    </lineage>
</organism>
<keyword evidence="4" id="KW-1185">Reference proteome</keyword>
<evidence type="ECO:0000313" key="4">
    <source>
        <dbReference type="Proteomes" id="UP000730482"/>
    </source>
</evidence>
<proteinExistence type="predicted"/>
<keyword evidence="3" id="KW-0808">Transferase</keyword>
<evidence type="ECO:0000259" key="2">
    <source>
        <dbReference type="Pfam" id="PF07730"/>
    </source>
</evidence>
<feature type="domain" description="Signal transduction histidine kinase subgroup 3 dimerisation and phosphoacceptor" evidence="2">
    <location>
        <begin position="8"/>
        <end position="40"/>
    </location>
</feature>
<keyword evidence="3" id="KW-0418">Kinase</keyword>
<dbReference type="GO" id="GO:0016301">
    <property type="term" value="F:kinase activity"/>
    <property type="evidence" value="ECO:0007669"/>
    <property type="project" value="UniProtKB-KW"/>
</dbReference>
<dbReference type="EMBL" id="JAAFYZ010000017">
    <property type="protein sequence ID" value="MBS2546746.1"/>
    <property type="molecule type" value="Genomic_DNA"/>
</dbReference>
<name>A0ABS5KL35_9ACTN</name>